<dbReference type="STRING" id="913024.SAMN05421741_11029"/>
<keyword evidence="2" id="KW-0472">Membrane</keyword>
<name>A0A1I5BJP0_9FLAO</name>
<accession>A0A1I5BJP0</accession>
<dbReference type="OrthoDB" id="1466660at2"/>
<keyword evidence="2" id="KW-1133">Transmembrane helix</keyword>
<feature type="coiled-coil region" evidence="1">
    <location>
        <begin position="182"/>
        <end position="237"/>
    </location>
</feature>
<dbReference type="Pfam" id="PF22827">
    <property type="entry name" value="GldL_N"/>
    <property type="match status" value="1"/>
</dbReference>
<keyword evidence="5" id="KW-1185">Reference proteome</keyword>
<feature type="transmembrane region" description="Helical" evidence="2">
    <location>
        <begin position="7"/>
        <end position="28"/>
    </location>
</feature>
<evidence type="ECO:0000313" key="4">
    <source>
        <dbReference type="EMBL" id="SFN74870.1"/>
    </source>
</evidence>
<proteinExistence type="predicted"/>
<dbReference type="AlphaFoldDB" id="A0A1I5BJP0"/>
<dbReference type="InterPro" id="IPR019852">
    <property type="entry name" value="Motility-assoc_prot_GldL"/>
</dbReference>
<evidence type="ECO:0000259" key="3">
    <source>
        <dbReference type="Pfam" id="PF22827"/>
    </source>
</evidence>
<reference evidence="5" key="1">
    <citation type="submission" date="2016-10" db="EMBL/GenBank/DDBJ databases">
        <authorList>
            <person name="Varghese N."/>
            <person name="Submissions S."/>
        </authorList>
    </citation>
    <scope>NUCLEOTIDE SEQUENCE [LARGE SCALE GENOMIC DNA]</scope>
    <source>
        <strain evidence="5">DS-12</strain>
    </source>
</reference>
<keyword evidence="2" id="KW-0812">Transmembrane</keyword>
<dbReference type="EMBL" id="FOVI01000010">
    <property type="protein sequence ID" value="SFN74870.1"/>
    <property type="molecule type" value="Genomic_DNA"/>
</dbReference>
<evidence type="ECO:0000313" key="5">
    <source>
        <dbReference type="Proteomes" id="UP000199036"/>
    </source>
</evidence>
<dbReference type="NCBIfam" id="TIGR03513">
    <property type="entry name" value="GldL_gliding"/>
    <property type="match status" value="1"/>
</dbReference>
<gene>
    <name evidence="4" type="ORF">SAMN05421741_11029</name>
</gene>
<dbReference type="InterPro" id="IPR055087">
    <property type="entry name" value="GldL-like_N"/>
</dbReference>
<organism evidence="4 5">
    <name type="scientific">Paenimyroides ummariense</name>
    <dbReference type="NCBI Taxonomy" id="913024"/>
    <lineage>
        <taxon>Bacteria</taxon>
        <taxon>Pseudomonadati</taxon>
        <taxon>Bacteroidota</taxon>
        <taxon>Flavobacteriia</taxon>
        <taxon>Flavobacteriales</taxon>
        <taxon>Flavobacteriaceae</taxon>
        <taxon>Paenimyroides</taxon>
    </lineage>
</organism>
<protein>
    <submittedName>
        <fullName evidence="4">Gliding motility-associated protein GldL</fullName>
    </submittedName>
</protein>
<evidence type="ECO:0000256" key="1">
    <source>
        <dbReference type="SAM" id="Coils"/>
    </source>
</evidence>
<dbReference type="RefSeq" id="WP_091522551.1">
    <property type="nucleotide sequence ID" value="NZ_FOVI01000010.1"/>
</dbReference>
<dbReference type="Proteomes" id="UP000199036">
    <property type="component" value="Unassembled WGS sequence"/>
</dbReference>
<keyword evidence="1" id="KW-0175">Coiled coil</keyword>
<evidence type="ECO:0000256" key="2">
    <source>
        <dbReference type="SAM" id="Phobius"/>
    </source>
</evidence>
<feature type="domain" description="Gliding motility protein GldL-like N-terminal" evidence="3">
    <location>
        <begin position="11"/>
        <end position="75"/>
    </location>
</feature>
<sequence>MAIPKKVMNFCYGMGAAVVIVGALFKITHMELGPLNGNNMLTVGLLVEALIFAISAFEPVDDELDWARVYPELKGGEPRAMQVAGNVGVTGTVATTSIGGSNQAAPQVQTRTVAPAYAAASAQPAVAAQPTMERSLLSEKLDNILREAKIDGNLMESLRDSIKNFEAAAKGIAPTVETVASSNRYAEEMAQAAQQLETLNSMYKVQLESATKNADINREVAENNLKLKEQMMSLTSNLSTLNAVYGGMLSAMGKTAN</sequence>